<evidence type="ECO:0000256" key="3">
    <source>
        <dbReference type="ARBA" id="ARBA00022801"/>
    </source>
</evidence>
<evidence type="ECO:0000313" key="10">
    <source>
        <dbReference type="EMBL" id="KAH0867964.1"/>
    </source>
</evidence>
<name>A0ABQ7YIB5_BRANA</name>
<dbReference type="PANTHER" id="PTHR11782:SF100">
    <property type="entry name" value="APYRASE 3-RELATED"/>
    <property type="match status" value="1"/>
</dbReference>
<keyword evidence="3" id="KW-0378">Hydrolase</keyword>
<evidence type="ECO:0000256" key="9">
    <source>
        <dbReference type="SAM" id="Phobius"/>
    </source>
</evidence>
<keyword evidence="11" id="KW-1185">Reference proteome</keyword>
<comment type="caution">
    <text evidence="10">The sequence shown here is derived from an EMBL/GenBank/DDBJ whole genome shotgun (WGS) entry which is preliminary data.</text>
</comment>
<evidence type="ECO:0000256" key="6">
    <source>
        <dbReference type="ARBA" id="ARBA00031428"/>
    </source>
</evidence>
<dbReference type="InterPro" id="IPR000407">
    <property type="entry name" value="GDA1_CD39_NTPase"/>
</dbReference>
<evidence type="ECO:0000256" key="7">
    <source>
        <dbReference type="ARBA" id="ARBA00032306"/>
    </source>
</evidence>
<protein>
    <recommendedName>
        <fullName evidence="2">apyrase</fullName>
        <ecNumber evidence="2">3.6.1.5</ecNumber>
    </recommendedName>
    <alternativeName>
        <fullName evidence="6">ATP-diphosphatase</fullName>
    </alternativeName>
    <alternativeName>
        <fullName evidence="7">ATP-diphosphohydrolase</fullName>
    </alternativeName>
    <alternativeName>
        <fullName evidence="4">Adenosine diphosphatase</fullName>
    </alternativeName>
    <alternativeName>
        <fullName evidence="5">NTPDase</fullName>
    </alternativeName>
</protein>
<evidence type="ECO:0000256" key="5">
    <source>
        <dbReference type="ARBA" id="ARBA00031370"/>
    </source>
</evidence>
<feature type="transmembrane region" description="Helical" evidence="9">
    <location>
        <begin position="34"/>
        <end position="53"/>
    </location>
</feature>
<dbReference type="PANTHER" id="PTHR11782">
    <property type="entry name" value="ADENOSINE/GUANOSINE DIPHOSPHATASE"/>
    <property type="match status" value="1"/>
</dbReference>
<dbReference type="Pfam" id="PF01150">
    <property type="entry name" value="GDA1_CD39"/>
    <property type="match status" value="1"/>
</dbReference>
<evidence type="ECO:0000313" key="11">
    <source>
        <dbReference type="Proteomes" id="UP000824890"/>
    </source>
</evidence>
<dbReference type="EC" id="3.6.1.5" evidence="2"/>
<reference evidence="10 11" key="1">
    <citation type="submission" date="2021-05" db="EMBL/GenBank/DDBJ databases">
        <title>Genome Assembly of Synthetic Allotetraploid Brassica napus Reveals Homoeologous Exchanges between Subgenomes.</title>
        <authorList>
            <person name="Davis J.T."/>
        </authorList>
    </citation>
    <scope>NUCLEOTIDE SEQUENCE [LARGE SCALE GENOMIC DNA]</scope>
    <source>
        <strain evidence="11">cv. Da-Ae</strain>
        <tissue evidence="10">Seedling</tissue>
    </source>
</reference>
<proteinExistence type="inferred from homology"/>
<dbReference type="EMBL" id="JAGKQM010000017">
    <property type="protein sequence ID" value="KAH0867964.1"/>
    <property type="molecule type" value="Genomic_DNA"/>
</dbReference>
<evidence type="ECO:0000256" key="1">
    <source>
        <dbReference type="ARBA" id="ARBA00009283"/>
    </source>
</evidence>
<feature type="non-terminal residue" evidence="10">
    <location>
        <position position="1"/>
    </location>
</feature>
<comment type="catalytic activity">
    <reaction evidence="8">
        <text>a ribonucleoside 5'-triphosphate + 2 H2O = a ribonucleoside 5'-phosphate + 2 phosphate + 2 H(+)</text>
        <dbReference type="Rhea" id="RHEA:36795"/>
        <dbReference type="ChEBI" id="CHEBI:15377"/>
        <dbReference type="ChEBI" id="CHEBI:15378"/>
        <dbReference type="ChEBI" id="CHEBI:43474"/>
        <dbReference type="ChEBI" id="CHEBI:58043"/>
        <dbReference type="ChEBI" id="CHEBI:61557"/>
        <dbReference type="EC" id="3.6.1.5"/>
    </reaction>
</comment>
<keyword evidence="9" id="KW-0812">Transmembrane</keyword>
<dbReference type="Gene3D" id="3.30.420.150">
    <property type="entry name" value="Exopolyphosphatase. Domain 2"/>
    <property type="match status" value="1"/>
</dbReference>
<evidence type="ECO:0000256" key="2">
    <source>
        <dbReference type="ARBA" id="ARBA00012148"/>
    </source>
</evidence>
<keyword evidence="9" id="KW-0472">Membrane</keyword>
<sequence length="427" mass="48098">KSEMMEDPLMVQILPDHHRRSRWYTFTKPKSKSILLLIITITLGLLFVCYSNIELSSSRWNLTPGLSAYSDNPAADLVYFAKAFIPVGVLKVTDISQADGYCWYETVQEHILQVSRKVLRSSGFTFLDEWASVISGSDEGIYAWVIANYALGSLGGDPLQTTGIVELGGASALCTGLTFSRPFFEVVPPEFSRTISYVGVAYKIYSHSFLHYGQVKFFEEQRESICLLSDTAQEDLYESLQNSGYMAGEKSLNDSFGNSAEESRFTAIVQAAANFSQCRSLTFAMLQKGKENCPYKHCSIGSTFTPNLQGKFLAKEQFYHTSKFFELEEKVWLSKMIPAAKKWSKLKEKYPTTKDRYLHGYCFSSAYIVSMLHDSLGFALDDERIRFADKAGAKNTPLDWALGAFILNNAKARYDYSGKSRKILGFF</sequence>
<evidence type="ECO:0000256" key="8">
    <source>
        <dbReference type="ARBA" id="ARBA00049175"/>
    </source>
</evidence>
<gene>
    <name evidence="10" type="ORF">HID58_074986</name>
</gene>
<comment type="similarity">
    <text evidence="1">Belongs to the GDA1/CD39 NTPase family.</text>
</comment>
<keyword evidence="9" id="KW-1133">Transmembrane helix</keyword>
<organism evidence="10 11">
    <name type="scientific">Brassica napus</name>
    <name type="common">Rape</name>
    <dbReference type="NCBI Taxonomy" id="3708"/>
    <lineage>
        <taxon>Eukaryota</taxon>
        <taxon>Viridiplantae</taxon>
        <taxon>Streptophyta</taxon>
        <taxon>Embryophyta</taxon>
        <taxon>Tracheophyta</taxon>
        <taxon>Spermatophyta</taxon>
        <taxon>Magnoliopsida</taxon>
        <taxon>eudicotyledons</taxon>
        <taxon>Gunneridae</taxon>
        <taxon>Pentapetalae</taxon>
        <taxon>rosids</taxon>
        <taxon>malvids</taxon>
        <taxon>Brassicales</taxon>
        <taxon>Brassicaceae</taxon>
        <taxon>Brassiceae</taxon>
        <taxon>Brassica</taxon>
    </lineage>
</organism>
<accession>A0ABQ7YIB5</accession>
<dbReference type="Proteomes" id="UP000824890">
    <property type="component" value="Unassembled WGS sequence"/>
</dbReference>
<evidence type="ECO:0000256" key="4">
    <source>
        <dbReference type="ARBA" id="ARBA00030084"/>
    </source>
</evidence>